<evidence type="ECO:0000256" key="9">
    <source>
        <dbReference type="ARBA" id="ARBA00030781"/>
    </source>
</evidence>
<dbReference type="PANTHER" id="PTHR23404">
    <property type="entry name" value="MOLYBDOPTERIN SYNTHASE RELATED"/>
    <property type="match status" value="1"/>
</dbReference>
<dbReference type="InterPro" id="IPR003448">
    <property type="entry name" value="Mopterin_biosynth_MoaE"/>
</dbReference>
<dbReference type="OrthoDB" id="9803224at2"/>
<evidence type="ECO:0000256" key="4">
    <source>
        <dbReference type="ARBA" id="ARBA00013858"/>
    </source>
</evidence>
<proteinExistence type="inferred from homology"/>
<evidence type="ECO:0000313" key="13">
    <source>
        <dbReference type="Proteomes" id="UP000316213"/>
    </source>
</evidence>
<dbReference type="Gene3D" id="3.90.1170.40">
    <property type="entry name" value="Molybdopterin biosynthesis MoaE subunit"/>
    <property type="match status" value="1"/>
</dbReference>
<evidence type="ECO:0000256" key="2">
    <source>
        <dbReference type="ARBA" id="ARBA00005426"/>
    </source>
</evidence>
<dbReference type="AlphaFoldDB" id="A0A5C6ATB8"/>
<accession>A0A5C6ATB8</accession>
<comment type="catalytic activity">
    <reaction evidence="11">
        <text>2 [molybdopterin-synthase sulfur-carrier protein]-C-terminal-Gly-aminoethanethioate + cyclic pyranopterin phosphate + H2O = molybdopterin + 2 [molybdopterin-synthase sulfur-carrier protein]-C-terminal Gly-Gly + 2 H(+)</text>
        <dbReference type="Rhea" id="RHEA:26333"/>
        <dbReference type="Rhea" id="RHEA-COMP:12202"/>
        <dbReference type="Rhea" id="RHEA-COMP:19907"/>
        <dbReference type="ChEBI" id="CHEBI:15377"/>
        <dbReference type="ChEBI" id="CHEBI:15378"/>
        <dbReference type="ChEBI" id="CHEBI:58698"/>
        <dbReference type="ChEBI" id="CHEBI:59648"/>
        <dbReference type="ChEBI" id="CHEBI:90778"/>
        <dbReference type="ChEBI" id="CHEBI:232372"/>
        <dbReference type="EC" id="2.8.1.12"/>
    </reaction>
</comment>
<evidence type="ECO:0000256" key="11">
    <source>
        <dbReference type="ARBA" id="ARBA00049878"/>
    </source>
</evidence>
<evidence type="ECO:0000256" key="10">
    <source>
        <dbReference type="ARBA" id="ARBA00032474"/>
    </source>
</evidence>
<dbReference type="EMBL" id="SJPM01000001">
    <property type="protein sequence ID" value="TWU03293.1"/>
    <property type="molecule type" value="Genomic_DNA"/>
</dbReference>
<evidence type="ECO:0000256" key="8">
    <source>
        <dbReference type="ARBA" id="ARBA00030407"/>
    </source>
</evidence>
<gene>
    <name evidence="12" type="primary">moaE</name>
    <name evidence="12" type="ORF">Pla100_02110</name>
</gene>
<dbReference type="GO" id="GO:0030366">
    <property type="term" value="F:molybdopterin synthase activity"/>
    <property type="evidence" value="ECO:0007669"/>
    <property type="project" value="UniProtKB-EC"/>
</dbReference>
<dbReference type="InterPro" id="IPR036563">
    <property type="entry name" value="MoaE_sf"/>
</dbReference>
<comment type="similarity">
    <text evidence="2">Belongs to the MoaE family.</text>
</comment>
<dbReference type="Proteomes" id="UP000316213">
    <property type="component" value="Unassembled WGS sequence"/>
</dbReference>
<dbReference type="Pfam" id="PF02391">
    <property type="entry name" value="MoaE"/>
    <property type="match status" value="1"/>
</dbReference>
<keyword evidence="12" id="KW-0808">Transferase</keyword>
<comment type="pathway">
    <text evidence="1">Cofactor biosynthesis; molybdopterin biosynthesis.</text>
</comment>
<evidence type="ECO:0000256" key="6">
    <source>
        <dbReference type="ARBA" id="ARBA00026066"/>
    </source>
</evidence>
<dbReference type="SUPFAM" id="SSF54690">
    <property type="entry name" value="Molybdopterin synthase subunit MoaE"/>
    <property type="match status" value="1"/>
</dbReference>
<protein>
    <recommendedName>
        <fullName evidence="4">Molybdopterin synthase catalytic subunit</fullName>
        <ecNumber evidence="3">2.8.1.12</ecNumber>
    </recommendedName>
    <alternativeName>
        <fullName evidence="9">MPT synthase subunit 2</fullName>
    </alternativeName>
    <alternativeName>
        <fullName evidence="7">Molybdenum cofactor biosynthesis protein E</fullName>
    </alternativeName>
    <alternativeName>
        <fullName evidence="8">Molybdopterin-converting factor large subunit</fullName>
    </alternativeName>
    <alternativeName>
        <fullName evidence="10">Molybdopterin-converting factor subunit 2</fullName>
    </alternativeName>
</protein>
<comment type="subunit">
    <text evidence="6">Heterotetramer of 2 MoaD subunits and 2 MoaE subunits. Also stable as homodimer. The enzyme changes between these two forms during catalysis.</text>
</comment>
<name>A0A5C6ATB8_9BACT</name>
<evidence type="ECO:0000313" key="12">
    <source>
        <dbReference type="EMBL" id="TWU03293.1"/>
    </source>
</evidence>
<keyword evidence="13" id="KW-1185">Reference proteome</keyword>
<dbReference type="EC" id="2.8.1.12" evidence="3"/>
<evidence type="ECO:0000256" key="3">
    <source>
        <dbReference type="ARBA" id="ARBA00011950"/>
    </source>
</evidence>
<keyword evidence="5" id="KW-0501">Molybdenum cofactor biosynthesis</keyword>
<comment type="caution">
    <text evidence="12">The sequence shown here is derived from an EMBL/GenBank/DDBJ whole genome shotgun (WGS) entry which is preliminary data.</text>
</comment>
<evidence type="ECO:0000256" key="7">
    <source>
        <dbReference type="ARBA" id="ARBA00029745"/>
    </source>
</evidence>
<reference evidence="12 13" key="1">
    <citation type="submission" date="2019-02" db="EMBL/GenBank/DDBJ databases">
        <title>Deep-cultivation of Planctomycetes and their phenomic and genomic characterization uncovers novel biology.</title>
        <authorList>
            <person name="Wiegand S."/>
            <person name="Jogler M."/>
            <person name="Boedeker C."/>
            <person name="Pinto D."/>
            <person name="Vollmers J."/>
            <person name="Rivas-Marin E."/>
            <person name="Kohn T."/>
            <person name="Peeters S.H."/>
            <person name="Heuer A."/>
            <person name="Rast P."/>
            <person name="Oberbeckmann S."/>
            <person name="Bunk B."/>
            <person name="Jeske O."/>
            <person name="Meyerdierks A."/>
            <person name="Storesund J.E."/>
            <person name="Kallscheuer N."/>
            <person name="Luecker S."/>
            <person name="Lage O.M."/>
            <person name="Pohl T."/>
            <person name="Merkel B.J."/>
            <person name="Hornburger P."/>
            <person name="Mueller R.-W."/>
            <person name="Bruemmer F."/>
            <person name="Labrenz M."/>
            <person name="Spormann A.M."/>
            <person name="Op Den Camp H."/>
            <person name="Overmann J."/>
            <person name="Amann R."/>
            <person name="Jetten M.S.M."/>
            <person name="Mascher T."/>
            <person name="Medema M.H."/>
            <person name="Devos D.P."/>
            <person name="Kaster A.-K."/>
            <person name="Ovreas L."/>
            <person name="Rohde M."/>
            <person name="Galperin M.Y."/>
            <person name="Jogler C."/>
        </authorList>
    </citation>
    <scope>NUCLEOTIDE SEQUENCE [LARGE SCALE GENOMIC DNA]</scope>
    <source>
        <strain evidence="12 13">Pla100</strain>
    </source>
</reference>
<sequence length="151" mass="17092">MDERPIETLVEVRVTNGPIHSPYPFPPASIDNAGAVIMFRGIVRPNEKSIDVEDLNAAREKPIEGLKYQVYQPMTTRELTRLAAAQAQRHGILAVDVDHSEGFVAAGECSFVLQVAGEHRDEAIRFIDEFIVEMKRQVPIWKVPRWQISRT</sequence>
<organism evidence="12 13">
    <name type="scientific">Neorhodopirellula pilleata</name>
    <dbReference type="NCBI Taxonomy" id="2714738"/>
    <lineage>
        <taxon>Bacteria</taxon>
        <taxon>Pseudomonadati</taxon>
        <taxon>Planctomycetota</taxon>
        <taxon>Planctomycetia</taxon>
        <taxon>Pirellulales</taxon>
        <taxon>Pirellulaceae</taxon>
        <taxon>Neorhodopirellula</taxon>
    </lineage>
</organism>
<dbReference type="RefSeq" id="WP_146575842.1">
    <property type="nucleotide sequence ID" value="NZ_SJPM01000001.1"/>
</dbReference>
<evidence type="ECO:0000256" key="5">
    <source>
        <dbReference type="ARBA" id="ARBA00023150"/>
    </source>
</evidence>
<evidence type="ECO:0000256" key="1">
    <source>
        <dbReference type="ARBA" id="ARBA00005046"/>
    </source>
</evidence>
<dbReference type="GO" id="GO:0006777">
    <property type="term" value="P:Mo-molybdopterin cofactor biosynthetic process"/>
    <property type="evidence" value="ECO:0007669"/>
    <property type="project" value="UniProtKB-KW"/>
</dbReference>